<keyword evidence="9" id="KW-0460">Magnesium</keyword>
<dbReference type="InterPro" id="IPR036565">
    <property type="entry name" value="Mur-like_cat_sf"/>
</dbReference>
<keyword evidence="6 9" id="KW-0573">Peptidoglycan synthesis</keyword>
<dbReference type="NCBIfam" id="TIGR01081">
    <property type="entry name" value="mpl"/>
    <property type="match status" value="1"/>
</dbReference>
<comment type="catalytic activity">
    <reaction evidence="9">
        <text>UDP-N-acetyl-alpha-D-muramate + L-alanyl-gamma-D-glutamyl-meso-2,6-diaminopimelate + ATP = UDP-N-acetyl-alpha-D-muramoyl-L-alanyl-gamma-D-glutamyl-meso-2,6-diaminopimelate + ADP + phosphate + H(+)</text>
        <dbReference type="Rhea" id="RHEA:29563"/>
        <dbReference type="ChEBI" id="CHEBI:15378"/>
        <dbReference type="ChEBI" id="CHEBI:30616"/>
        <dbReference type="ChEBI" id="CHEBI:43474"/>
        <dbReference type="ChEBI" id="CHEBI:61401"/>
        <dbReference type="ChEBI" id="CHEBI:70757"/>
        <dbReference type="ChEBI" id="CHEBI:83905"/>
        <dbReference type="ChEBI" id="CHEBI:456216"/>
        <dbReference type="EC" id="6.3.2.45"/>
    </reaction>
</comment>
<sequence length="466" mass="50132">MHIHILGICGTFMGGLAVLAKQAGHKVTGCDANVYPPMSTQLEAQGISLIQGFGVEQTALQPDLYVIGNVVVRGNPLMEEILNRSLPYVSGPQWIGEHILRDKWVLAVAGTHGKTTTSAMLAWILEDAGYDPGFLIGGVPMNFGISARLSGKGGAPSSFFVIEADEYDTAFFDKRSKFVHYHARTAILNNLEYDHADIFPDLAAIETQFHHLVRTIPGIGRLVVNAREPALQRVLDRGCWSEKEFFGGDRRQGWTLRTQDNGHFEVALDGQPQGTVQWELSGEHNRMNALAAIAAARHVGVPPVQAISALSRFENVKRRMELRGTVRQIAVYDDFAHHPTAIATTVAGLRKKAGAARILAVLEPRSNTMKLGAMKEALPGSLAEADLVFGYGAKGAGKDALDWDLAAALQPLGDKASTYHELDQLVAAIAKAARPGDQVLVMSNGGFGGVHQKILAALSSLSPGAQ</sequence>
<dbReference type="CDD" id="cd01983">
    <property type="entry name" value="SIMIBI"/>
    <property type="match status" value="1"/>
</dbReference>
<dbReference type="Proteomes" id="UP001495910">
    <property type="component" value="Unassembled WGS sequence"/>
</dbReference>
<keyword evidence="14" id="KW-1185">Reference proteome</keyword>
<accession>A0ABU9PZM9</accession>
<keyword evidence="2 9" id="KW-0132">Cell division</keyword>
<organism evidence="13 14">
    <name type="scientific">Collimonas rhizosphaerae</name>
    <dbReference type="NCBI Taxonomy" id="3126357"/>
    <lineage>
        <taxon>Bacteria</taxon>
        <taxon>Pseudomonadati</taxon>
        <taxon>Pseudomonadota</taxon>
        <taxon>Betaproteobacteria</taxon>
        <taxon>Burkholderiales</taxon>
        <taxon>Oxalobacteraceae</taxon>
        <taxon>Collimonas</taxon>
    </lineage>
</organism>
<evidence type="ECO:0000259" key="10">
    <source>
        <dbReference type="Pfam" id="PF01225"/>
    </source>
</evidence>
<keyword evidence="4 9" id="KW-0067">ATP-binding</keyword>
<comment type="pathway">
    <text evidence="9">Cell wall biogenesis; peptidoglycan recycling.</text>
</comment>
<dbReference type="PANTHER" id="PTHR43445:SF5">
    <property type="entry name" value="UDP-N-ACETYLMURAMATE--L-ALANYL-GAMMA-D-GLUTAMYL-MESO-2,6-DIAMINOHEPTANDIOATE LIGASE"/>
    <property type="match status" value="1"/>
</dbReference>
<evidence type="ECO:0000256" key="4">
    <source>
        <dbReference type="ARBA" id="ARBA00022840"/>
    </source>
</evidence>
<dbReference type="Gene3D" id="3.90.190.20">
    <property type="entry name" value="Mur ligase, C-terminal domain"/>
    <property type="match status" value="1"/>
</dbReference>
<dbReference type="SUPFAM" id="SSF53623">
    <property type="entry name" value="MurD-like peptide ligases, catalytic domain"/>
    <property type="match status" value="1"/>
</dbReference>
<dbReference type="InterPro" id="IPR005757">
    <property type="entry name" value="Mpl"/>
</dbReference>
<dbReference type="GO" id="GO:0106418">
    <property type="term" value="F:UDP-N-acetylmuramate-L-alanyl-gamma-D-glutamyl-meso-2,6-diaminoheptanedioate ligase activity"/>
    <property type="evidence" value="ECO:0007669"/>
    <property type="project" value="UniProtKB-EC"/>
</dbReference>
<evidence type="ECO:0000256" key="3">
    <source>
        <dbReference type="ARBA" id="ARBA00022741"/>
    </source>
</evidence>
<dbReference type="PANTHER" id="PTHR43445">
    <property type="entry name" value="UDP-N-ACETYLMURAMATE--L-ALANINE LIGASE-RELATED"/>
    <property type="match status" value="1"/>
</dbReference>
<evidence type="ECO:0000313" key="14">
    <source>
        <dbReference type="Proteomes" id="UP001495910"/>
    </source>
</evidence>
<keyword evidence="8 9" id="KW-0961">Cell wall biogenesis/degradation</keyword>
<evidence type="ECO:0000256" key="6">
    <source>
        <dbReference type="ARBA" id="ARBA00022984"/>
    </source>
</evidence>
<gene>
    <name evidence="9 13" type="primary">mpl</name>
    <name evidence="13" type="ORF">V8G57_18770</name>
</gene>
<feature type="domain" description="Mur ligase C-terminal" evidence="11">
    <location>
        <begin position="318"/>
        <end position="445"/>
    </location>
</feature>
<feature type="domain" description="Mur ligase central" evidence="12">
    <location>
        <begin position="108"/>
        <end position="296"/>
    </location>
</feature>
<evidence type="ECO:0000256" key="7">
    <source>
        <dbReference type="ARBA" id="ARBA00023306"/>
    </source>
</evidence>
<protein>
    <recommendedName>
        <fullName evidence="9">UDP-N-acetylmuramate--L-alanyl-gamma-D-glutamyl-meso-2,6-diaminoheptandioate ligase</fullName>
        <ecNumber evidence="9">6.3.2.45</ecNumber>
    </recommendedName>
    <alternativeName>
        <fullName evidence="9">Murein peptide ligase</fullName>
    </alternativeName>
    <alternativeName>
        <fullName evidence="9">UDP-N-acetylmuramate:L-alanyl-gamma-D-glutamyl-meso-diaminopimelate ligase</fullName>
    </alternativeName>
</protein>
<dbReference type="RefSeq" id="WP_342830642.1">
    <property type="nucleotide sequence ID" value="NZ_JBANDC010000014.1"/>
</dbReference>
<dbReference type="Pfam" id="PF08245">
    <property type="entry name" value="Mur_ligase_M"/>
    <property type="match status" value="1"/>
</dbReference>
<evidence type="ECO:0000259" key="12">
    <source>
        <dbReference type="Pfam" id="PF08245"/>
    </source>
</evidence>
<dbReference type="HAMAP" id="MF_02020">
    <property type="entry name" value="Mpl"/>
    <property type="match status" value="1"/>
</dbReference>
<comment type="similarity">
    <text evidence="9">Belongs to the MurCDEF family. Mpl subfamily.</text>
</comment>
<dbReference type="SUPFAM" id="SSF53244">
    <property type="entry name" value="MurD-like peptide ligases, peptide-binding domain"/>
    <property type="match status" value="1"/>
</dbReference>
<evidence type="ECO:0000256" key="5">
    <source>
        <dbReference type="ARBA" id="ARBA00022960"/>
    </source>
</evidence>
<dbReference type="InterPro" id="IPR050061">
    <property type="entry name" value="MurCDEF_pg_biosynth"/>
</dbReference>
<dbReference type="Pfam" id="PF02875">
    <property type="entry name" value="Mur_ligase_C"/>
    <property type="match status" value="1"/>
</dbReference>
<keyword evidence="1 9" id="KW-0436">Ligase</keyword>
<dbReference type="SUPFAM" id="SSF51984">
    <property type="entry name" value="MurCD N-terminal domain"/>
    <property type="match status" value="1"/>
</dbReference>
<dbReference type="InterPro" id="IPR004101">
    <property type="entry name" value="Mur_ligase_C"/>
</dbReference>
<keyword evidence="5 9" id="KW-0133">Cell shape</keyword>
<dbReference type="InterPro" id="IPR000713">
    <property type="entry name" value="Mur_ligase_N"/>
</dbReference>
<feature type="domain" description="Mur ligase N-terminal catalytic" evidence="10">
    <location>
        <begin position="2"/>
        <end position="100"/>
    </location>
</feature>
<evidence type="ECO:0000256" key="2">
    <source>
        <dbReference type="ARBA" id="ARBA00022618"/>
    </source>
</evidence>
<dbReference type="EMBL" id="JBANDC010000014">
    <property type="protein sequence ID" value="MEM4989436.1"/>
    <property type="molecule type" value="Genomic_DNA"/>
</dbReference>
<dbReference type="Pfam" id="PF01225">
    <property type="entry name" value="Mur_ligase"/>
    <property type="match status" value="1"/>
</dbReference>
<dbReference type="EC" id="6.3.2.45" evidence="9"/>
<dbReference type="InterPro" id="IPR013221">
    <property type="entry name" value="Mur_ligase_cen"/>
</dbReference>
<keyword evidence="7 9" id="KW-0131">Cell cycle</keyword>
<comment type="function">
    <text evidence="9">Reutilizes the intact tripeptide L-alanyl-gamma-D-glutamyl-meso-diaminopimelate by linking it to UDP-N-acetylmuramate.</text>
</comment>
<feature type="binding site" evidence="9">
    <location>
        <begin position="110"/>
        <end position="116"/>
    </location>
    <ligand>
        <name>ATP</name>
        <dbReference type="ChEBI" id="CHEBI:30616"/>
    </ligand>
</feature>
<keyword evidence="3 9" id="KW-0547">Nucleotide-binding</keyword>
<dbReference type="Gene3D" id="3.40.50.720">
    <property type="entry name" value="NAD(P)-binding Rossmann-like Domain"/>
    <property type="match status" value="1"/>
</dbReference>
<proteinExistence type="inferred from homology"/>
<evidence type="ECO:0000313" key="13">
    <source>
        <dbReference type="EMBL" id="MEM4989436.1"/>
    </source>
</evidence>
<evidence type="ECO:0000256" key="1">
    <source>
        <dbReference type="ARBA" id="ARBA00022598"/>
    </source>
</evidence>
<reference evidence="13 14" key="1">
    <citation type="submission" date="2024-02" db="EMBL/GenBank/DDBJ databases">
        <title>Draft genome sequence of Collimonas sp. strain H4R21, an effective mineral-weathering bacterial strain isolated from the beech rhizosphere.</title>
        <authorList>
            <person name="Morin E."/>
            <person name="Uroz S."/>
            <person name="Leveau J.H.J."/>
            <person name="Kumar R."/>
            <person name="Rey M.W."/>
            <person name="Pham J."/>
        </authorList>
    </citation>
    <scope>NUCLEOTIDE SEQUENCE [LARGE SCALE GENOMIC DNA]</scope>
    <source>
        <strain evidence="13 14">H4R21</strain>
    </source>
</reference>
<dbReference type="Gene3D" id="3.40.1190.10">
    <property type="entry name" value="Mur-like, catalytic domain"/>
    <property type="match status" value="1"/>
</dbReference>
<name>A0ABU9PZM9_9BURK</name>
<dbReference type="InterPro" id="IPR036615">
    <property type="entry name" value="Mur_ligase_C_dom_sf"/>
</dbReference>
<evidence type="ECO:0000256" key="9">
    <source>
        <dbReference type="HAMAP-Rule" id="MF_02020"/>
    </source>
</evidence>
<comment type="cofactor">
    <cofactor evidence="9">
        <name>Mg(2+)</name>
        <dbReference type="ChEBI" id="CHEBI:18420"/>
    </cofactor>
</comment>
<evidence type="ECO:0000259" key="11">
    <source>
        <dbReference type="Pfam" id="PF02875"/>
    </source>
</evidence>
<comment type="caution">
    <text evidence="13">The sequence shown here is derived from an EMBL/GenBank/DDBJ whole genome shotgun (WGS) entry which is preliminary data.</text>
</comment>
<evidence type="ECO:0000256" key="8">
    <source>
        <dbReference type="ARBA" id="ARBA00023316"/>
    </source>
</evidence>